<dbReference type="Pfam" id="PF13970">
    <property type="entry name" value="DUF4221"/>
    <property type="match status" value="1"/>
</dbReference>
<accession>A0AAP2CHT2</accession>
<proteinExistence type="predicted"/>
<keyword evidence="2" id="KW-1185">Reference proteome</keyword>
<name>A0AAP2CHT2_9BACT</name>
<protein>
    <submittedName>
        <fullName evidence="1">DUF4221 family protein</fullName>
    </submittedName>
</protein>
<dbReference type="Proteomes" id="UP001319104">
    <property type="component" value="Unassembled WGS sequence"/>
</dbReference>
<reference evidence="1 2" key="1">
    <citation type="submission" date="2021-05" db="EMBL/GenBank/DDBJ databases">
        <authorList>
            <person name="Zhang Z.D."/>
            <person name="Osman G."/>
        </authorList>
    </citation>
    <scope>NUCLEOTIDE SEQUENCE [LARGE SCALE GENOMIC DNA]</scope>
    <source>
        <strain evidence="1 2">KCTC 32217</strain>
    </source>
</reference>
<evidence type="ECO:0000313" key="2">
    <source>
        <dbReference type="Proteomes" id="UP001319104"/>
    </source>
</evidence>
<dbReference type="RefSeq" id="WP_213945273.1">
    <property type="nucleotide sequence ID" value="NZ_JAHBGI010000001.1"/>
</dbReference>
<dbReference type="AlphaFoldDB" id="A0AAP2CHT2"/>
<gene>
    <name evidence="1" type="ORF">KI659_10360</name>
</gene>
<sequence length="384" mass="44099">MKYLIFILLVISCTQKSSETSDNYLEGMKFHLDTVIIDPGDEIVFLNHNLATSSLSMDKKYLYNFNPNDHTLEKISLDGYQLEEKIPFEREGPNGTGNFLGGFRMYDSNEFALQDLNGIALFALDGTRTKKVNYEGFFLESNPLTSGGLAFVSTYLDREASRLFALLDQRMDGKFALGVFDLEDYSYKTLPLSSFDAIYDNQFTLQFGSSSVIFGPKMSMAMSGSRLIFSNQLSSELAIYDTQRDTTYLKEFDTQLTKNKKVNSYKQEFQSEEALEVEYTRFHQEINYLPPFWDEKNSVFYRFSFQELPSKSTSDEDIRSEIYLSVLDKNFNLIGEALVPGLEKKPAKPFSSFFPKHFAKDGKIWIYENINDELGFVILRMSGH</sequence>
<dbReference type="EMBL" id="JAHCMY010000004">
    <property type="protein sequence ID" value="MBS9524417.1"/>
    <property type="molecule type" value="Genomic_DNA"/>
</dbReference>
<organism evidence="1 2">
    <name type="scientific">Litoribacter ruber</name>
    <dbReference type="NCBI Taxonomy" id="702568"/>
    <lineage>
        <taxon>Bacteria</taxon>
        <taxon>Pseudomonadati</taxon>
        <taxon>Bacteroidota</taxon>
        <taxon>Cytophagia</taxon>
        <taxon>Cytophagales</taxon>
        <taxon>Cyclobacteriaceae</taxon>
        <taxon>Litoribacter</taxon>
    </lineage>
</organism>
<evidence type="ECO:0000313" key="1">
    <source>
        <dbReference type="EMBL" id="MBS9524417.1"/>
    </source>
</evidence>
<comment type="caution">
    <text evidence="1">The sequence shown here is derived from an EMBL/GenBank/DDBJ whole genome shotgun (WGS) entry which is preliminary data.</text>
</comment>
<dbReference type="InterPro" id="IPR025316">
    <property type="entry name" value="DUF4221"/>
</dbReference>